<proteinExistence type="predicted"/>
<comment type="caution">
    <text evidence="1">The sequence shown here is derived from an EMBL/GenBank/DDBJ whole genome shotgun (WGS) entry which is preliminary data.</text>
</comment>
<name>A0ACC3BX57_PYRYE</name>
<keyword evidence="2" id="KW-1185">Reference proteome</keyword>
<gene>
    <name evidence="1" type="ORF">I4F81_004773</name>
</gene>
<evidence type="ECO:0000313" key="1">
    <source>
        <dbReference type="EMBL" id="KAK1862198.1"/>
    </source>
</evidence>
<sequence>MSAAERAAPAAWSRSRVAGRRPALPAAGGDGTSPPAAAPAGASARLASAADKISSDVPVPPLVGDEGARSPPGGLPRWKVSSALPLPPLPPPPPPPPRPPPPRPPPLRPPRPLPLKPPPPSPPRLPEPPPPPPQPPP</sequence>
<reference evidence="1" key="1">
    <citation type="submission" date="2019-11" db="EMBL/GenBank/DDBJ databases">
        <title>Nori genome reveals adaptations in red seaweeds to the harsh intertidal environment.</title>
        <authorList>
            <person name="Wang D."/>
            <person name="Mao Y."/>
        </authorList>
    </citation>
    <scope>NUCLEOTIDE SEQUENCE</scope>
    <source>
        <tissue evidence="1">Gametophyte</tissue>
    </source>
</reference>
<protein>
    <submittedName>
        <fullName evidence="1">Uncharacterized protein</fullName>
    </submittedName>
</protein>
<organism evidence="1 2">
    <name type="scientific">Pyropia yezoensis</name>
    <name type="common">Susabi-nori</name>
    <name type="synonym">Porphyra yezoensis</name>
    <dbReference type="NCBI Taxonomy" id="2788"/>
    <lineage>
        <taxon>Eukaryota</taxon>
        <taxon>Rhodophyta</taxon>
        <taxon>Bangiophyceae</taxon>
        <taxon>Bangiales</taxon>
        <taxon>Bangiaceae</taxon>
        <taxon>Pyropia</taxon>
    </lineage>
</organism>
<dbReference type="Proteomes" id="UP000798662">
    <property type="component" value="Chromosome 1"/>
</dbReference>
<dbReference type="EMBL" id="CM020618">
    <property type="protein sequence ID" value="KAK1862198.1"/>
    <property type="molecule type" value="Genomic_DNA"/>
</dbReference>
<accession>A0ACC3BX57</accession>
<evidence type="ECO:0000313" key="2">
    <source>
        <dbReference type="Proteomes" id="UP000798662"/>
    </source>
</evidence>